<keyword evidence="4" id="KW-1185">Reference proteome</keyword>
<evidence type="ECO:0000256" key="1">
    <source>
        <dbReference type="SAM" id="MobiDB-lite"/>
    </source>
</evidence>
<feature type="region of interest" description="Disordered" evidence="1">
    <location>
        <begin position="182"/>
        <end position="204"/>
    </location>
</feature>
<gene>
    <name evidence="2" type="ORF">EDS130_LOCUS1884</name>
    <name evidence="3" type="ORF">XAT740_LOCUS29965</name>
</gene>
<protein>
    <submittedName>
        <fullName evidence="3">Uncharacterized protein</fullName>
    </submittedName>
</protein>
<sequence length="460" mass="52348">MSDMEFDHSSLPNVFIICGNQKLQATQLTARSSIEQIHETVRSLFGSSLPDYYHLNFYSGQQRKFITLNDNIMHSNDNPFRIKTDCSNDIVSSVKLYVVDMSTTQYECLETSSSQINAIAKESDCQIDSPVDSHTTKDNANHSKDLSPALVSRASGAEMTSICRACVKDNLNARRSLSSFRDKNFSPTTNSQMIHAPKLPSSNSTLNSNTPVNNNSLYLTPANEVIQSRSQFAHSVQQPVQLQERTNMASDRLYFTHDVKPIQKKTYLSDKFNQKDASKSNGSIPYMQGVKNNSEARSSVWPKIRIPIQFLTTEDTYLVIYAVREVLENGKIIWFKHTDRHFLPEDFTRQSSLMNPVELKLQGITLSNEGDFTLKLRMVSFWNKLPEEWRIHELDEPLAKQLHPANHNSSAPRLFCFIRQGSICLWNTMCLSNFIQWQSSPKQKKSNEVSTGPLKKQKTS</sequence>
<evidence type="ECO:0000313" key="2">
    <source>
        <dbReference type="EMBL" id="CAF0743573.1"/>
    </source>
</evidence>
<accession>A0A815F909</accession>
<comment type="caution">
    <text evidence="3">The sequence shown here is derived from an EMBL/GenBank/DDBJ whole genome shotgun (WGS) entry which is preliminary data.</text>
</comment>
<feature type="compositionally biased region" description="Polar residues" evidence="1">
    <location>
        <begin position="182"/>
        <end position="193"/>
    </location>
</feature>
<dbReference type="Proteomes" id="UP000663828">
    <property type="component" value="Unassembled WGS sequence"/>
</dbReference>
<dbReference type="OrthoDB" id="10030744at2759"/>
<evidence type="ECO:0000313" key="3">
    <source>
        <dbReference type="EMBL" id="CAF1322028.1"/>
    </source>
</evidence>
<organism evidence="3 4">
    <name type="scientific">Adineta ricciae</name>
    <name type="common">Rotifer</name>
    <dbReference type="NCBI Taxonomy" id="249248"/>
    <lineage>
        <taxon>Eukaryota</taxon>
        <taxon>Metazoa</taxon>
        <taxon>Spiralia</taxon>
        <taxon>Gnathifera</taxon>
        <taxon>Rotifera</taxon>
        <taxon>Eurotatoria</taxon>
        <taxon>Bdelloidea</taxon>
        <taxon>Adinetida</taxon>
        <taxon>Adinetidae</taxon>
        <taxon>Adineta</taxon>
    </lineage>
</organism>
<reference evidence="3" key="1">
    <citation type="submission" date="2021-02" db="EMBL/GenBank/DDBJ databases">
        <authorList>
            <person name="Nowell W R."/>
        </authorList>
    </citation>
    <scope>NUCLEOTIDE SEQUENCE</scope>
</reference>
<dbReference type="AlphaFoldDB" id="A0A815F909"/>
<dbReference type="EMBL" id="CAJNOR010002642">
    <property type="protein sequence ID" value="CAF1322028.1"/>
    <property type="molecule type" value="Genomic_DNA"/>
</dbReference>
<proteinExistence type="predicted"/>
<dbReference type="EMBL" id="CAJNOJ010000004">
    <property type="protein sequence ID" value="CAF0743573.1"/>
    <property type="molecule type" value="Genomic_DNA"/>
</dbReference>
<name>A0A815F909_ADIRI</name>
<dbReference type="Proteomes" id="UP000663852">
    <property type="component" value="Unassembled WGS sequence"/>
</dbReference>
<evidence type="ECO:0000313" key="4">
    <source>
        <dbReference type="Proteomes" id="UP000663828"/>
    </source>
</evidence>